<reference evidence="2 3" key="1">
    <citation type="journal article" date="2023" name="G3 (Bethesda)">
        <title>A chromosome-length genome assembly and annotation of blackberry (Rubus argutus, cv. 'Hillquist').</title>
        <authorList>
            <person name="Bruna T."/>
            <person name="Aryal R."/>
            <person name="Dudchenko O."/>
            <person name="Sargent D.J."/>
            <person name="Mead D."/>
            <person name="Buti M."/>
            <person name="Cavallini A."/>
            <person name="Hytonen T."/>
            <person name="Andres J."/>
            <person name="Pham M."/>
            <person name="Weisz D."/>
            <person name="Mascagni F."/>
            <person name="Usai G."/>
            <person name="Natali L."/>
            <person name="Bassil N."/>
            <person name="Fernandez G.E."/>
            <person name="Lomsadze A."/>
            <person name="Armour M."/>
            <person name="Olukolu B."/>
            <person name="Poorten T."/>
            <person name="Britton C."/>
            <person name="Davik J."/>
            <person name="Ashrafi H."/>
            <person name="Aiden E.L."/>
            <person name="Borodovsky M."/>
            <person name="Worthington M."/>
        </authorList>
    </citation>
    <scope>NUCLEOTIDE SEQUENCE [LARGE SCALE GENOMIC DNA]</scope>
    <source>
        <strain evidence="2">PI 553951</strain>
    </source>
</reference>
<dbReference type="EMBL" id="JBEDUW010000007">
    <property type="protein sequence ID" value="KAK9912180.1"/>
    <property type="molecule type" value="Genomic_DNA"/>
</dbReference>
<dbReference type="AlphaFoldDB" id="A0AAW1VWG0"/>
<keyword evidence="1" id="KW-0472">Membrane</keyword>
<keyword evidence="1" id="KW-1133">Transmembrane helix</keyword>
<comment type="caution">
    <text evidence="2">The sequence shown here is derived from an EMBL/GenBank/DDBJ whole genome shotgun (WGS) entry which is preliminary data.</text>
</comment>
<keyword evidence="1" id="KW-0812">Transmembrane</keyword>
<keyword evidence="3" id="KW-1185">Reference proteome</keyword>
<feature type="transmembrane region" description="Helical" evidence="1">
    <location>
        <begin position="83"/>
        <end position="102"/>
    </location>
</feature>
<accession>A0AAW1VWG0</accession>
<protein>
    <submittedName>
        <fullName evidence="2">Uncharacterized protein</fullName>
    </submittedName>
</protein>
<evidence type="ECO:0000256" key="1">
    <source>
        <dbReference type="SAM" id="Phobius"/>
    </source>
</evidence>
<gene>
    <name evidence="2" type="ORF">M0R45_036052</name>
</gene>
<feature type="transmembrane region" description="Helical" evidence="1">
    <location>
        <begin position="57"/>
        <end position="77"/>
    </location>
</feature>
<organism evidence="2 3">
    <name type="scientific">Rubus argutus</name>
    <name type="common">Southern blackberry</name>
    <dbReference type="NCBI Taxonomy" id="59490"/>
    <lineage>
        <taxon>Eukaryota</taxon>
        <taxon>Viridiplantae</taxon>
        <taxon>Streptophyta</taxon>
        <taxon>Embryophyta</taxon>
        <taxon>Tracheophyta</taxon>
        <taxon>Spermatophyta</taxon>
        <taxon>Magnoliopsida</taxon>
        <taxon>eudicotyledons</taxon>
        <taxon>Gunneridae</taxon>
        <taxon>Pentapetalae</taxon>
        <taxon>rosids</taxon>
        <taxon>fabids</taxon>
        <taxon>Rosales</taxon>
        <taxon>Rosaceae</taxon>
        <taxon>Rosoideae</taxon>
        <taxon>Rosoideae incertae sedis</taxon>
        <taxon>Rubus</taxon>
    </lineage>
</organism>
<evidence type="ECO:0000313" key="2">
    <source>
        <dbReference type="EMBL" id="KAK9912180.1"/>
    </source>
</evidence>
<proteinExistence type="predicted"/>
<dbReference type="Proteomes" id="UP001457282">
    <property type="component" value="Unassembled WGS sequence"/>
</dbReference>
<evidence type="ECO:0000313" key="3">
    <source>
        <dbReference type="Proteomes" id="UP001457282"/>
    </source>
</evidence>
<sequence length="108" mass="11735">MHGGAPWVLHGHGGVAGIDADFENTAEGHGSDGFHGLMLWTARGLNREHGLLICRFAWPRLGFCSGLYMAEAMVIIAVRAPRVWAALFVAGFVVMAEGLLYIGREDRK</sequence>
<name>A0AAW1VWG0_RUBAR</name>